<feature type="transmembrane region" description="Helical" evidence="1">
    <location>
        <begin position="50"/>
        <end position="72"/>
    </location>
</feature>
<evidence type="ECO:0000313" key="3">
    <source>
        <dbReference type="EMBL" id="KZV83683.1"/>
    </source>
</evidence>
<gene>
    <name evidence="3" type="ORF">EXIGLDRAFT_701126</name>
</gene>
<dbReference type="Pfam" id="PF20151">
    <property type="entry name" value="DUF6533"/>
    <property type="match status" value="1"/>
</dbReference>
<dbReference type="OrthoDB" id="3258294at2759"/>
<feature type="transmembrane region" description="Helical" evidence="1">
    <location>
        <begin position="92"/>
        <end position="112"/>
    </location>
</feature>
<keyword evidence="1" id="KW-0812">Transmembrane</keyword>
<reference evidence="3 4" key="1">
    <citation type="journal article" date="2016" name="Mol. Biol. Evol.">
        <title>Comparative Genomics of Early-Diverging Mushroom-Forming Fungi Provides Insights into the Origins of Lignocellulose Decay Capabilities.</title>
        <authorList>
            <person name="Nagy L.G."/>
            <person name="Riley R."/>
            <person name="Tritt A."/>
            <person name="Adam C."/>
            <person name="Daum C."/>
            <person name="Floudas D."/>
            <person name="Sun H."/>
            <person name="Yadav J.S."/>
            <person name="Pangilinan J."/>
            <person name="Larsson K.H."/>
            <person name="Matsuura K."/>
            <person name="Barry K."/>
            <person name="Labutti K."/>
            <person name="Kuo R."/>
            <person name="Ohm R.A."/>
            <person name="Bhattacharya S.S."/>
            <person name="Shirouzu T."/>
            <person name="Yoshinaga Y."/>
            <person name="Martin F.M."/>
            <person name="Grigoriev I.V."/>
            <person name="Hibbett D.S."/>
        </authorList>
    </citation>
    <scope>NUCLEOTIDE SEQUENCE [LARGE SCALE GENOMIC DNA]</scope>
    <source>
        <strain evidence="3 4">HHB12029</strain>
    </source>
</reference>
<accession>A0A165D370</accession>
<dbReference type="InterPro" id="IPR045340">
    <property type="entry name" value="DUF6533"/>
</dbReference>
<dbReference type="AlphaFoldDB" id="A0A165D370"/>
<dbReference type="InParanoid" id="A0A165D370"/>
<keyword evidence="4" id="KW-1185">Reference proteome</keyword>
<dbReference type="EMBL" id="KV426258">
    <property type="protein sequence ID" value="KZV83683.1"/>
    <property type="molecule type" value="Genomic_DNA"/>
</dbReference>
<organism evidence="3 4">
    <name type="scientific">Exidia glandulosa HHB12029</name>
    <dbReference type="NCBI Taxonomy" id="1314781"/>
    <lineage>
        <taxon>Eukaryota</taxon>
        <taxon>Fungi</taxon>
        <taxon>Dikarya</taxon>
        <taxon>Basidiomycota</taxon>
        <taxon>Agaricomycotina</taxon>
        <taxon>Agaricomycetes</taxon>
        <taxon>Auriculariales</taxon>
        <taxon>Exidiaceae</taxon>
        <taxon>Exidia</taxon>
    </lineage>
</organism>
<feature type="domain" description="DUF6533" evidence="2">
    <location>
        <begin position="15"/>
        <end position="59"/>
    </location>
</feature>
<keyword evidence="1" id="KW-0472">Membrane</keyword>
<protein>
    <recommendedName>
        <fullName evidence="2">DUF6533 domain-containing protein</fullName>
    </recommendedName>
</protein>
<evidence type="ECO:0000256" key="1">
    <source>
        <dbReference type="SAM" id="Phobius"/>
    </source>
</evidence>
<proteinExistence type="predicted"/>
<name>A0A165D370_EXIGL</name>
<dbReference type="Proteomes" id="UP000077266">
    <property type="component" value="Unassembled WGS sequence"/>
</dbReference>
<evidence type="ECO:0000313" key="4">
    <source>
        <dbReference type="Proteomes" id="UP000077266"/>
    </source>
</evidence>
<sequence length="182" mass="20707">MATDLAAGTPMPSGYLQMACAVWYLYDSVLTLDDEVKYIWGRRRSFSKGLFFLIRLTTVGVLAADTVLCIFIENLSESLRVWVLYQKSRRVLWINGGLFIVNLLIAVGRLYSQEHFAPVPAYVQGACFDVRPALSGPSLCYEIHLTLMMVYKLARDRRLREHLDGPSLISTLVRDSVVYFFL</sequence>
<keyword evidence="1" id="KW-1133">Transmembrane helix</keyword>
<evidence type="ECO:0000259" key="2">
    <source>
        <dbReference type="Pfam" id="PF20151"/>
    </source>
</evidence>